<dbReference type="SUPFAM" id="SSF53448">
    <property type="entry name" value="Nucleotide-diphospho-sugar transferases"/>
    <property type="match status" value="1"/>
</dbReference>
<evidence type="ECO:0000259" key="2">
    <source>
        <dbReference type="Pfam" id="PF00535"/>
    </source>
</evidence>
<evidence type="ECO:0000313" key="3">
    <source>
        <dbReference type="EMBL" id="QLY79129.1"/>
    </source>
</evidence>
<keyword evidence="3" id="KW-0808">Transferase</keyword>
<sequence>MPLKKISIITTTFNCKDKIEDTIISVLNQNSKIYEYIIMDSCSQDGTQDILEKYKDNINIYVEKDSGIYDAMNKGIIKAKGQYLYFLGAGDKLEKNILKTIEKEITEINSPDLIYGKVFNIENNEEYGFEYEKYNFLNRNICHQAIFYKKDIFNRIGVYNLDYKYLADYDLNMRIFSNKYNTNKYLNQVFAYYEGNGVSDNNVDTKFKKDKPKLIFKYYGIITFLIYSIMRKVFTNKYKK</sequence>
<reference evidence="3 4" key="1">
    <citation type="submission" date="2020-07" db="EMBL/GenBank/DDBJ databases">
        <title>Electron transfer.</title>
        <authorList>
            <person name="Huang L."/>
            <person name="Liu X."/>
            <person name="Zhou S."/>
        </authorList>
    </citation>
    <scope>NUCLEOTIDE SEQUENCE [LARGE SCALE GENOMIC DNA]</scope>
    <source>
        <strain evidence="3 4">Lx1</strain>
    </source>
</reference>
<protein>
    <submittedName>
        <fullName evidence="3">Glycosyltransferase</fullName>
    </submittedName>
</protein>
<dbReference type="RefSeq" id="WP_181601352.1">
    <property type="nucleotide sequence ID" value="NZ_CP059378.1"/>
</dbReference>
<dbReference type="Proteomes" id="UP000512286">
    <property type="component" value="Chromosome"/>
</dbReference>
<dbReference type="PANTHER" id="PTHR22916">
    <property type="entry name" value="GLYCOSYLTRANSFERASE"/>
    <property type="match status" value="1"/>
</dbReference>
<feature type="domain" description="Glycosyltransferase 2-like" evidence="2">
    <location>
        <begin position="7"/>
        <end position="127"/>
    </location>
</feature>
<evidence type="ECO:0000313" key="4">
    <source>
        <dbReference type="Proteomes" id="UP000512286"/>
    </source>
</evidence>
<organism evidence="3 4">
    <name type="scientific">Clostridium intestinale</name>
    <dbReference type="NCBI Taxonomy" id="36845"/>
    <lineage>
        <taxon>Bacteria</taxon>
        <taxon>Bacillati</taxon>
        <taxon>Bacillota</taxon>
        <taxon>Clostridia</taxon>
        <taxon>Eubacteriales</taxon>
        <taxon>Clostridiaceae</taxon>
        <taxon>Clostridium</taxon>
    </lineage>
</organism>
<gene>
    <name evidence="3" type="ORF">HZF06_18895</name>
</gene>
<proteinExistence type="predicted"/>
<dbReference type="CDD" id="cd06433">
    <property type="entry name" value="GT_2_WfgS_like"/>
    <property type="match status" value="1"/>
</dbReference>
<name>A0A7D6VQ58_9CLOT</name>
<dbReference type="PANTHER" id="PTHR22916:SF3">
    <property type="entry name" value="UDP-GLCNAC:BETAGAL BETA-1,3-N-ACETYLGLUCOSAMINYLTRANSFERASE-LIKE PROTEIN 1"/>
    <property type="match status" value="1"/>
</dbReference>
<dbReference type="AlphaFoldDB" id="A0A7D6VQ58"/>
<keyword evidence="1" id="KW-0472">Membrane</keyword>
<dbReference type="Pfam" id="PF00535">
    <property type="entry name" value="Glycos_transf_2"/>
    <property type="match status" value="1"/>
</dbReference>
<feature type="transmembrane region" description="Helical" evidence="1">
    <location>
        <begin position="216"/>
        <end position="234"/>
    </location>
</feature>
<evidence type="ECO:0000256" key="1">
    <source>
        <dbReference type="SAM" id="Phobius"/>
    </source>
</evidence>
<dbReference type="GO" id="GO:0016758">
    <property type="term" value="F:hexosyltransferase activity"/>
    <property type="evidence" value="ECO:0007669"/>
    <property type="project" value="UniProtKB-ARBA"/>
</dbReference>
<dbReference type="EMBL" id="CP059378">
    <property type="protein sequence ID" value="QLY79129.1"/>
    <property type="molecule type" value="Genomic_DNA"/>
</dbReference>
<dbReference type="Gene3D" id="3.90.550.10">
    <property type="entry name" value="Spore Coat Polysaccharide Biosynthesis Protein SpsA, Chain A"/>
    <property type="match status" value="1"/>
</dbReference>
<dbReference type="KEGG" id="cint:HZF06_18895"/>
<keyword evidence="1" id="KW-0812">Transmembrane</keyword>
<accession>A0A7D6VQ58</accession>
<dbReference type="InterPro" id="IPR001173">
    <property type="entry name" value="Glyco_trans_2-like"/>
</dbReference>
<dbReference type="InterPro" id="IPR029044">
    <property type="entry name" value="Nucleotide-diphossugar_trans"/>
</dbReference>
<keyword evidence="1" id="KW-1133">Transmembrane helix</keyword>